<dbReference type="EMBL" id="LR797483">
    <property type="protein sequence ID" value="CAB4219597.1"/>
    <property type="molecule type" value="Genomic_DNA"/>
</dbReference>
<dbReference type="EMBL" id="LR796968">
    <property type="protein sequence ID" value="CAB4178512.1"/>
    <property type="molecule type" value="Genomic_DNA"/>
</dbReference>
<dbReference type="EMBL" id="LR796490">
    <property type="protein sequence ID" value="CAB4147328.1"/>
    <property type="molecule type" value="Genomic_DNA"/>
</dbReference>
<accession>A0A6J5R871</accession>
<dbReference type="EMBL" id="LR797116">
    <property type="protein sequence ID" value="CAB4187884.1"/>
    <property type="molecule type" value="Genomic_DNA"/>
</dbReference>
<evidence type="ECO:0000313" key="4">
    <source>
        <dbReference type="EMBL" id="CAB4219597.1"/>
    </source>
</evidence>
<protein>
    <submittedName>
        <fullName evidence="3">Uncharacterized protein</fullName>
    </submittedName>
</protein>
<proteinExistence type="predicted"/>
<gene>
    <name evidence="2" type="ORF">UFOVP1017_23</name>
    <name evidence="3" type="ORF">UFOVP1168_23</name>
    <name evidence="4" type="ORF">UFOVP1617_30</name>
    <name evidence="1" type="ORF">UFOVP511_23</name>
</gene>
<organism evidence="3">
    <name type="scientific">uncultured Caudovirales phage</name>
    <dbReference type="NCBI Taxonomy" id="2100421"/>
    <lineage>
        <taxon>Viruses</taxon>
        <taxon>Duplodnaviria</taxon>
        <taxon>Heunggongvirae</taxon>
        <taxon>Uroviricota</taxon>
        <taxon>Caudoviricetes</taxon>
        <taxon>Peduoviridae</taxon>
        <taxon>Maltschvirus</taxon>
        <taxon>Maltschvirus maltsch</taxon>
    </lineage>
</organism>
<name>A0A6J5R871_9CAUD</name>
<evidence type="ECO:0000313" key="3">
    <source>
        <dbReference type="EMBL" id="CAB4187884.1"/>
    </source>
</evidence>
<evidence type="ECO:0000313" key="1">
    <source>
        <dbReference type="EMBL" id="CAB4147328.1"/>
    </source>
</evidence>
<reference evidence="3" key="1">
    <citation type="submission" date="2020-05" db="EMBL/GenBank/DDBJ databases">
        <authorList>
            <person name="Chiriac C."/>
            <person name="Salcher M."/>
            <person name="Ghai R."/>
            <person name="Kavagutti S V."/>
        </authorList>
    </citation>
    <scope>NUCLEOTIDE SEQUENCE</scope>
</reference>
<sequence>MSDNLIRIGDTVLCRGGWGSEAPQPVTITHLELCVQPGDKYGVPVAELPWAEKGRAVVDLDNGHWAYGAHIEPLVQRIGDEPV</sequence>
<evidence type="ECO:0000313" key="2">
    <source>
        <dbReference type="EMBL" id="CAB4178512.1"/>
    </source>
</evidence>